<gene>
    <name evidence="2" type="ORF">METESE_22510</name>
</gene>
<feature type="region of interest" description="Disordered" evidence="1">
    <location>
        <begin position="227"/>
        <end position="271"/>
    </location>
</feature>
<dbReference type="PANTHER" id="PTHR42708:SF1">
    <property type="entry name" value="GLIDING MOTILITY PROTEIN MGLA"/>
    <property type="match status" value="1"/>
</dbReference>
<dbReference type="SUPFAM" id="SSF52540">
    <property type="entry name" value="P-loop containing nucleoside triphosphate hydrolases"/>
    <property type="match status" value="1"/>
</dbReference>
<sequence length="381" mass="40939">MVFFNHATRQMTTKIVYYGPGLCGKTTNLNTIYGRTSQKARGEMVSLNTETDRTLFFDLLPMDVGMVGGFKTKLQLYTVPGQVFYNSTRKLVLKGVDGIVFVADSQTPMLDANKESLQNLRDNLRELGLDIQDIPLVFQWNKRDLRNIVPVETLEAELNPDGRMSFQSVAQDGTGVFETLRGITRIALAQIKALHLADGARTAPAPPPPPPPAPVALDAASLQVPAEFRTPPPVSDATQTQGVSGARDTRGDAETSSGFAAPAPERGTQPVRAPGIQVMAPLRVKVSPQGAPPVPRVVIKPPTPRGTSPGLRPLPVPLPTRPAASRMLAHRVDLAPAVQDGDLEVVITVRQAGVEVGQATLHRPAPGHGGLEHLTLELKRS</sequence>
<keyword evidence="3" id="KW-1185">Reference proteome</keyword>
<proteinExistence type="predicted"/>
<dbReference type="CDD" id="cd00882">
    <property type="entry name" value="Ras_like_GTPase"/>
    <property type="match status" value="1"/>
</dbReference>
<dbReference type="InterPro" id="IPR052705">
    <property type="entry name" value="Gliding_Motility_GTPase"/>
</dbReference>
<dbReference type="Gene3D" id="3.40.50.300">
    <property type="entry name" value="P-loop containing nucleotide triphosphate hydrolases"/>
    <property type="match status" value="1"/>
</dbReference>
<feature type="region of interest" description="Disordered" evidence="1">
    <location>
        <begin position="293"/>
        <end position="316"/>
    </location>
</feature>
<dbReference type="InterPro" id="IPR027417">
    <property type="entry name" value="P-loop_NTPase"/>
</dbReference>
<evidence type="ECO:0000313" key="2">
    <source>
        <dbReference type="EMBL" id="BDU77293.1"/>
    </source>
</evidence>
<protein>
    <submittedName>
        <fullName evidence="2">Uncharacterized protein</fullName>
    </submittedName>
</protein>
<reference evidence="2" key="1">
    <citation type="journal article" date="2023" name="Int. J. Syst. Evol. Microbiol.">
        <title>Mesoterricola silvestris gen. nov., sp. nov., Mesoterricola sediminis sp. nov., Geothrix oryzae sp. nov., Geothrix edaphica sp. nov., Geothrix rubra sp. nov., and Geothrix limicola sp. nov., six novel members of Acidobacteriota isolated from soils.</title>
        <authorList>
            <person name="Itoh H."/>
            <person name="Sugisawa Y."/>
            <person name="Mise K."/>
            <person name="Xu Z."/>
            <person name="Kuniyasu M."/>
            <person name="Ushijima N."/>
            <person name="Kawano K."/>
            <person name="Kobayashi E."/>
            <person name="Shiratori Y."/>
            <person name="Masuda Y."/>
            <person name="Senoo K."/>
        </authorList>
    </citation>
    <scope>NUCLEOTIDE SEQUENCE</scope>
    <source>
        <strain evidence="2">W786</strain>
    </source>
</reference>
<dbReference type="PANTHER" id="PTHR42708">
    <property type="entry name" value="ATP/GTP-BINDING PROTEIN-RELATED"/>
    <property type="match status" value="1"/>
</dbReference>
<accession>A0AA48H7C0</accession>
<evidence type="ECO:0000313" key="3">
    <source>
        <dbReference type="Proteomes" id="UP001228113"/>
    </source>
</evidence>
<dbReference type="EMBL" id="AP027081">
    <property type="protein sequence ID" value="BDU77293.1"/>
    <property type="molecule type" value="Genomic_DNA"/>
</dbReference>
<name>A0AA48H7C0_9BACT</name>
<organism evidence="2 3">
    <name type="scientific">Mesoterricola sediminis</name>
    <dbReference type="NCBI Taxonomy" id="2927980"/>
    <lineage>
        <taxon>Bacteria</taxon>
        <taxon>Pseudomonadati</taxon>
        <taxon>Acidobacteriota</taxon>
        <taxon>Holophagae</taxon>
        <taxon>Holophagales</taxon>
        <taxon>Holophagaceae</taxon>
        <taxon>Mesoterricola</taxon>
    </lineage>
</organism>
<dbReference type="Proteomes" id="UP001228113">
    <property type="component" value="Chromosome"/>
</dbReference>
<evidence type="ECO:0000256" key="1">
    <source>
        <dbReference type="SAM" id="MobiDB-lite"/>
    </source>
</evidence>
<dbReference type="KEGG" id="msea:METESE_22510"/>
<dbReference type="AlphaFoldDB" id="A0AA48H7C0"/>